<proteinExistence type="predicted"/>
<gene>
    <name evidence="1" type="ORF">VNO77_01944</name>
</gene>
<dbReference type="EMBL" id="JAYMYQ010000001">
    <property type="protein sequence ID" value="KAK7359974.1"/>
    <property type="molecule type" value="Genomic_DNA"/>
</dbReference>
<accession>A0AAN9R6S2</accession>
<comment type="caution">
    <text evidence="1">The sequence shown here is derived from an EMBL/GenBank/DDBJ whole genome shotgun (WGS) entry which is preliminary data.</text>
</comment>
<protein>
    <submittedName>
        <fullName evidence="1">Uncharacterized protein</fullName>
    </submittedName>
</protein>
<evidence type="ECO:0000313" key="2">
    <source>
        <dbReference type="Proteomes" id="UP001367508"/>
    </source>
</evidence>
<dbReference type="AlphaFoldDB" id="A0AAN9R6S2"/>
<dbReference type="Proteomes" id="UP001367508">
    <property type="component" value="Unassembled WGS sequence"/>
</dbReference>
<keyword evidence="2" id="KW-1185">Reference proteome</keyword>
<reference evidence="1 2" key="1">
    <citation type="submission" date="2024-01" db="EMBL/GenBank/DDBJ databases">
        <title>The genomes of 5 underutilized Papilionoideae crops provide insights into root nodulation and disease resistanc.</title>
        <authorList>
            <person name="Jiang F."/>
        </authorList>
    </citation>
    <scope>NUCLEOTIDE SEQUENCE [LARGE SCALE GENOMIC DNA]</scope>
    <source>
        <strain evidence="1">LVBAO_FW01</strain>
        <tissue evidence="1">Leaves</tissue>
    </source>
</reference>
<name>A0AAN9R6S2_CANGL</name>
<sequence length="76" mass="8250">MEDRKESPKDYGLQQAMPHNCALRNIKTGSLGVILALQLLMSFARSAADECYGPVNLAFVIPTVPTLPAEDISSLM</sequence>
<evidence type="ECO:0000313" key="1">
    <source>
        <dbReference type="EMBL" id="KAK7359974.1"/>
    </source>
</evidence>
<organism evidence="1 2">
    <name type="scientific">Canavalia gladiata</name>
    <name type="common">Sword bean</name>
    <name type="synonym">Dolichos gladiatus</name>
    <dbReference type="NCBI Taxonomy" id="3824"/>
    <lineage>
        <taxon>Eukaryota</taxon>
        <taxon>Viridiplantae</taxon>
        <taxon>Streptophyta</taxon>
        <taxon>Embryophyta</taxon>
        <taxon>Tracheophyta</taxon>
        <taxon>Spermatophyta</taxon>
        <taxon>Magnoliopsida</taxon>
        <taxon>eudicotyledons</taxon>
        <taxon>Gunneridae</taxon>
        <taxon>Pentapetalae</taxon>
        <taxon>rosids</taxon>
        <taxon>fabids</taxon>
        <taxon>Fabales</taxon>
        <taxon>Fabaceae</taxon>
        <taxon>Papilionoideae</taxon>
        <taxon>50 kb inversion clade</taxon>
        <taxon>NPAAA clade</taxon>
        <taxon>indigoferoid/millettioid clade</taxon>
        <taxon>Phaseoleae</taxon>
        <taxon>Canavalia</taxon>
    </lineage>
</organism>